<protein>
    <submittedName>
        <fullName evidence="1">Uncharacterized protein</fullName>
    </submittedName>
</protein>
<name>A0A7J7K6K0_BUGNE</name>
<organism evidence="1 2">
    <name type="scientific">Bugula neritina</name>
    <name type="common">Brown bryozoan</name>
    <name type="synonym">Sertularia neritina</name>
    <dbReference type="NCBI Taxonomy" id="10212"/>
    <lineage>
        <taxon>Eukaryota</taxon>
        <taxon>Metazoa</taxon>
        <taxon>Spiralia</taxon>
        <taxon>Lophotrochozoa</taxon>
        <taxon>Bryozoa</taxon>
        <taxon>Gymnolaemata</taxon>
        <taxon>Cheilostomatida</taxon>
        <taxon>Flustrina</taxon>
        <taxon>Buguloidea</taxon>
        <taxon>Bugulidae</taxon>
        <taxon>Bugula</taxon>
    </lineage>
</organism>
<dbReference type="Proteomes" id="UP000593567">
    <property type="component" value="Unassembled WGS sequence"/>
</dbReference>
<dbReference type="EMBL" id="VXIV02001120">
    <property type="protein sequence ID" value="KAF6034249.1"/>
    <property type="molecule type" value="Genomic_DNA"/>
</dbReference>
<accession>A0A7J7K6K0</accession>
<reference evidence="1" key="1">
    <citation type="submission" date="2020-06" db="EMBL/GenBank/DDBJ databases">
        <title>Draft genome of Bugula neritina, a colonial animal packing powerful symbionts and potential medicines.</title>
        <authorList>
            <person name="Rayko M."/>
        </authorList>
    </citation>
    <scope>NUCLEOTIDE SEQUENCE [LARGE SCALE GENOMIC DNA]</scope>
    <source>
        <strain evidence="1">Kwan_BN1</strain>
    </source>
</reference>
<evidence type="ECO:0000313" key="2">
    <source>
        <dbReference type="Proteomes" id="UP000593567"/>
    </source>
</evidence>
<keyword evidence="2" id="KW-1185">Reference proteome</keyword>
<gene>
    <name evidence="1" type="ORF">EB796_007441</name>
</gene>
<evidence type="ECO:0000313" key="1">
    <source>
        <dbReference type="EMBL" id="KAF6034249.1"/>
    </source>
</evidence>
<comment type="caution">
    <text evidence="1">The sequence shown here is derived from an EMBL/GenBank/DDBJ whole genome shotgun (WGS) entry which is preliminary data.</text>
</comment>
<proteinExistence type="predicted"/>
<sequence>MLGLFLEVGLGIALDDALVGETEQTTLVETVQQEATGPVILVVTTTTDEAVDGETKAPGNTVNDPNIEGIGRPAQIDVLSVASLDTKCEIAQKQAAFRATGWDIFHKIVPKKGPDIEAGIDITVVLVIIIGHPATVRGVALNLAPDATIR</sequence>
<dbReference type="AlphaFoldDB" id="A0A7J7K6K0"/>